<dbReference type="eggNOG" id="KOG4651">
    <property type="taxonomic scope" value="Eukaryota"/>
</dbReference>
<comment type="similarity">
    <text evidence="2 11">Belongs to the sulfotransferase 2 family.</text>
</comment>
<dbReference type="GO" id="GO:0008146">
    <property type="term" value="F:sulfotransferase activity"/>
    <property type="evidence" value="ECO:0007669"/>
    <property type="project" value="InterPro"/>
</dbReference>
<dbReference type="AlphaFoldDB" id="H2ZUM8"/>
<dbReference type="Pfam" id="PF03567">
    <property type="entry name" value="Sulfotransfer_2"/>
    <property type="match status" value="1"/>
</dbReference>
<dbReference type="GO" id="GO:0000139">
    <property type="term" value="C:Golgi membrane"/>
    <property type="evidence" value="ECO:0007669"/>
    <property type="project" value="UniProtKB-SubCell"/>
</dbReference>
<evidence type="ECO:0000313" key="13">
    <source>
        <dbReference type="Proteomes" id="UP000008672"/>
    </source>
</evidence>
<dbReference type="EC" id="2.8.2.-" evidence="11"/>
<evidence type="ECO:0000256" key="7">
    <source>
        <dbReference type="ARBA" id="ARBA00023034"/>
    </source>
</evidence>
<reference evidence="13" key="1">
    <citation type="submission" date="2011-08" db="EMBL/GenBank/DDBJ databases">
        <title>The draft genome of Latimeria chalumnae.</title>
        <authorList>
            <person name="Di Palma F."/>
            <person name="Alfoldi J."/>
            <person name="Johnson J."/>
            <person name="Berlin A."/>
            <person name="Gnerre S."/>
            <person name="Jaffe D."/>
            <person name="MacCallum I."/>
            <person name="Young S."/>
            <person name="Walker B.J."/>
            <person name="Lander E."/>
            <person name="Lindblad-Toh K."/>
        </authorList>
    </citation>
    <scope>NUCLEOTIDE SEQUENCE [LARGE SCALE GENOMIC DNA]</scope>
    <source>
        <strain evidence="13">Wild caught</strain>
    </source>
</reference>
<organism evidence="12 13">
    <name type="scientific">Latimeria chalumnae</name>
    <name type="common">Coelacanth</name>
    <dbReference type="NCBI Taxonomy" id="7897"/>
    <lineage>
        <taxon>Eukaryota</taxon>
        <taxon>Metazoa</taxon>
        <taxon>Chordata</taxon>
        <taxon>Craniata</taxon>
        <taxon>Vertebrata</taxon>
        <taxon>Euteleostomi</taxon>
        <taxon>Coelacanthiformes</taxon>
        <taxon>Coelacanthidae</taxon>
        <taxon>Latimeria</taxon>
    </lineage>
</organism>
<keyword evidence="8" id="KW-0472">Membrane</keyword>
<evidence type="ECO:0000256" key="9">
    <source>
        <dbReference type="ARBA" id="ARBA00023180"/>
    </source>
</evidence>
<keyword evidence="9 11" id="KW-0325">Glycoprotein</keyword>
<dbReference type="EMBL" id="AFYH01270808">
    <property type="status" value="NOT_ANNOTATED_CDS"/>
    <property type="molecule type" value="Genomic_DNA"/>
</dbReference>
<dbReference type="PANTHER" id="PTHR12137:SF15">
    <property type="entry name" value="CARBOHYDRATE SULFOTRANSFERASE"/>
    <property type="match status" value="1"/>
</dbReference>
<keyword evidence="7 11" id="KW-0333">Golgi apparatus</keyword>
<dbReference type="InterPro" id="IPR005331">
    <property type="entry name" value="Sulfotransferase"/>
</dbReference>
<dbReference type="InterPro" id="IPR027417">
    <property type="entry name" value="P-loop_NTPase"/>
</dbReference>
<keyword evidence="6" id="KW-1133">Transmembrane helix</keyword>
<evidence type="ECO:0000256" key="3">
    <source>
        <dbReference type="ARBA" id="ARBA00022679"/>
    </source>
</evidence>
<evidence type="ECO:0000256" key="5">
    <source>
        <dbReference type="ARBA" id="ARBA00022968"/>
    </source>
</evidence>
<evidence type="ECO:0000256" key="10">
    <source>
        <dbReference type="ARBA" id="ARBA00023277"/>
    </source>
</evidence>
<reference evidence="12" key="2">
    <citation type="submission" date="2025-08" db="UniProtKB">
        <authorList>
            <consortium name="Ensembl"/>
        </authorList>
    </citation>
    <scope>IDENTIFICATION</scope>
</reference>
<keyword evidence="10 11" id="KW-0119">Carbohydrate metabolism</keyword>
<keyword evidence="5 11" id="KW-0735">Signal-anchor</keyword>
<keyword evidence="3 11" id="KW-0808">Transferase</keyword>
<dbReference type="HOGENOM" id="CLU_043398_0_1_1"/>
<evidence type="ECO:0000256" key="2">
    <source>
        <dbReference type="ARBA" id="ARBA00006339"/>
    </source>
</evidence>
<dbReference type="InParanoid" id="H2ZUM8"/>
<evidence type="ECO:0000256" key="1">
    <source>
        <dbReference type="ARBA" id="ARBA00004323"/>
    </source>
</evidence>
<sequence length="251" mass="29649">KSSLRAACDKYNLSTSRNYENVFTEKLFVEHTHKFIYCEVPKVGCSNWKRILLMLKMNITTEAVEFEHNVVHSSPLLKRLPAYPRKEQMAMLKNYTKIMFSRNPLERLVSAYRDKFCHSNPYYVGVVGESIKKLYRNNTKMAERVSFGEFVQFLLDSHNEDVHWRQMIKLCDPCNIEYDFLGRYDTMERDADNILRFIGAPEDLHYPSFKEQGTESRTNLGLTEQFLMNLTKEQIDGLNELYKNDSLLFDY</sequence>
<dbReference type="GO" id="GO:0016051">
    <property type="term" value="P:carbohydrate biosynthetic process"/>
    <property type="evidence" value="ECO:0007669"/>
    <property type="project" value="InterPro"/>
</dbReference>
<dbReference type="GeneTree" id="ENSGT00940000165474"/>
<dbReference type="Proteomes" id="UP000008672">
    <property type="component" value="Unassembled WGS sequence"/>
</dbReference>
<dbReference type="OMA" id="SHEAVHY"/>
<reference evidence="12" key="3">
    <citation type="submission" date="2025-09" db="UniProtKB">
        <authorList>
            <consortium name="Ensembl"/>
        </authorList>
    </citation>
    <scope>IDENTIFICATION</scope>
</reference>
<evidence type="ECO:0000256" key="11">
    <source>
        <dbReference type="RuleBase" id="RU364020"/>
    </source>
</evidence>
<dbReference type="Bgee" id="ENSLACG00000000983">
    <property type="expression patterns" value="Expressed in pelvic fin"/>
</dbReference>
<evidence type="ECO:0000256" key="8">
    <source>
        <dbReference type="ARBA" id="ARBA00023136"/>
    </source>
</evidence>
<dbReference type="Gene3D" id="3.40.50.300">
    <property type="entry name" value="P-loop containing nucleotide triphosphate hydrolases"/>
    <property type="match status" value="1"/>
</dbReference>
<evidence type="ECO:0000256" key="6">
    <source>
        <dbReference type="ARBA" id="ARBA00022989"/>
    </source>
</evidence>
<dbReference type="InterPro" id="IPR018011">
    <property type="entry name" value="Carb_sulfotrans_8-10"/>
</dbReference>
<name>H2ZUM8_LATCH</name>
<evidence type="ECO:0000256" key="4">
    <source>
        <dbReference type="ARBA" id="ARBA00022692"/>
    </source>
</evidence>
<proteinExistence type="inferred from homology"/>
<dbReference type="PANTHER" id="PTHR12137">
    <property type="entry name" value="CARBOHYDRATE SULFOTRANSFERASE"/>
    <property type="match status" value="1"/>
</dbReference>
<dbReference type="SUPFAM" id="SSF52540">
    <property type="entry name" value="P-loop containing nucleoside triphosphate hydrolases"/>
    <property type="match status" value="1"/>
</dbReference>
<protein>
    <recommendedName>
        <fullName evidence="11">Carbohydrate sulfotransferase</fullName>
        <ecNumber evidence="11">2.8.2.-</ecNumber>
    </recommendedName>
</protein>
<evidence type="ECO:0000313" key="12">
    <source>
        <dbReference type="Ensembl" id="ENSLACP00000001099.1"/>
    </source>
</evidence>
<dbReference type="GO" id="GO:0030166">
    <property type="term" value="P:proteoglycan biosynthetic process"/>
    <property type="evidence" value="ECO:0007669"/>
    <property type="project" value="TreeGrafter"/>
</dbReference>
<keyword evidence="4" id="KW-0812">Transmembrane</keyword>
<keyword evidence="13" id="KW-1185">Reference proteome</keyword>
<accession>H2ZUM8</accession>
<comment type="subcellular location">
    <subcellularLocation>
        <location evidence="1 11">Golgi apparatus membrane</location>
        <topology evidence="1 11">Single-pass type II membrane protein</topology>
    </subcellularLocation>
</comment>
<dbReference type="Ensembl" id="ENSLACT00000001109.1">
    <property type="protein sequence ID" value="ENSLACP00000001099.1"/>
    <property type="gene ID" value="ENSLACG00000000983.1"/>
</dbReference>